<gene>
    <name evidence="2" type="ORF">ACFOW7_06220</name>
</gene>
<organism evidence="2 3">
    <name type="scientific">Chitinimonas lacunae</name>
    <dbReference type="NCBI Taxonomy" id="1963018"/>
    <lineage>
        <taxon>Bacteria</taxon>
        <taxon>Pseudomonadati</taxon>
        <taxon>Pseudomonadota</taxon>
        <taxon>Betaproteobacteria</taxon>
        <taxon>Neisseriales</taxon>
        <taxon>Chitinibacteraceae</taxon>
        <taxon>Chitinimonas</taxon>
    </lineage>
</organism>
<dbReference type="RefSeq" id="WP_378162180.1">
    <property type="nucleotide sequence ID" value="NZ_JBHSBU010000001.1"/>
</dbReference>
<name>A0ABV8MMP3_9NEIS</name>
<comment type="caution">
    <text evidence="2">The sequence shown here is derived from an EMBL/GenBank/DDBJ whole genome shotgun (WGS) entry which is preliminary data.</text>
</comment>
<dbReference type="Proteomes" id="UP001595791">
    <property type="component" value="Unassembled WGS sequence"/>
</dbReference>
<evidence type="ECO:0000313" key="2">
    <source>
        <dbReference type="EMBL" id="MFC4158952.1"/>
    </source>
</evidence>
<sequence>MGCHTKVDEQKQHHADPNGVQRHHWLFERNQGIGKRVPDVVKNQPWNINPIRSDFNNWLGRKPWKEAISMKSETKQAVTLAATVSPVQKVGTLSPTISHRTH</sequence>
<dbReference type="EMBL" id="JBHSBU010000001">
    <property type="protein sequence ID" value="MFC4158952.1"/>
    <property type="molecule type" value="Genomic_DNA"/>
</dbReference>
<keyword evidence="3" id="KW-1185">Reference proteome</keyword>
<protein>
    <submittedName>
        <fullName evidence="2">Uncharacterized protein</fullName>
    </submittedName>
</protein>
<evidence type="ECO:0000313" key="3">
    <source>
        <dbReference type="Proteomes" id="UP001595791"/>
    </source>
</evidence>
<proteinExistence type="predicted"/>
<feature type="compositionally biased region" description="Basic and acidic residues" evidence="1">
    <location>
        <begin position="1"/>
        <end position="16"/>
    </location>
</feature>
<feature type="region of interest" description="Disordered" evidence="1">
    <location>
        <begin position="1"/>
        <end position="22"/>
    </location>
</feature>
<accession>A0ABV8MMP3</accession>
<evidence type="ECO:0000256" key="1">
    <source>
        <dbReference type="SAM" id="MobiDB-lite"/>
    </source>
</evidence>
<reference evidence="3" key="1">
    <citation type="journal article" date="2019" name="Int. J. Syst. Evol. Microbiol.">
        <title>The Global Catalogue of Microorganisms (GCM) 10K type strain sequencing project: providing services to taxonomists for standard genome sequencing and annotation.</title>
        <authorList>
            <consortium name="The Broad Institute Genomics Platform"/>
            <consortium name="The Broad Institute Genome Sequencing Center for Infectious Disease"/>
            <person name="Wu L."/>
            <person name="Ma J."/>
        </authorList>
    </citation>
    <scope>NUCLEOTIDE SEQUENCE [LARGE SCALE GENOMIC DNA]</scope>
    <source>
        <strain evidence="3">LMG 29894</strain>
    </source>
</reference>